<keyword evidence="1" id="KW-1133">Transmembrane helix</keyword>
<evidence type="ECO:0000313" key="2">
    <source>
        <dbReference type="EMBL" id="MCQ4923631.1"/>
    </source>
</evidence>
<dbReference type="Proteomes" id="UP001524478">
    <property type="component" value="Unassembled WGS sequence"/>
</dbReference>
<keyword evidence="3" id="KW-1185">Reference proteome</keyword>
<organism evidence="2 3">
    <name type="scientific">Tissierella carlieri</name>
    <dbReference type="NCBI Taxonomy" id="689904"/>
    <lineage>
        <taxon>Bacteria</taxon>
        <taxon>Bacillati</taxon>
        <taxon>Bacillota</taxon>
        <taxon>Tissierellia</taxon>
        <taxon>Tissierellales</taxon>
        <taxon>Tissierellaceae</taxon>
        <taxon>Tissierella</taxon>
    </lineage>
</organism>
<protein>
    <submittedName>
        <fullName evidence="2">Uncharacterized protein</fullName>
    </submittedName>
</protein>
<evidence type="ECO:0000313" key="3">
    <source>
        <dbReference type="Proteomes" id="UP001524478"/>
    </source>
</evidence>
<accession>A0ABT1SAZ1</accession>
<feature type="transmembrane region" description="Helical" evidence="1">
    <location>
        <begin position="12"/>
        <end position="32"/>
    </location>
</feature>
<keyword evidence="1" id="KW-0472">Membrane</keyword>
<gene>
    <name evidence="2" type="ORF">NE686_11065</name>
</gene>
<proteinExistence type="predicted"/>
<evidence type="ECO:0000256" key="1">
    <source>
        <dbReference type="SAM" id="Phobius"/>
    </source>
</evidence>
<comment type="caution">
    <text evidence="2">The sequence shown here is derived from an EMBL/GenBank/DDBJ whole genome shotgun (WGS) entry which is preliminary data.</text>
</comment>
<name>A0ABT1SAZ1_9FIRM</name>
<dbReference type="EMBL" id="JANGAC010000007">
    <property type="protein sequence ID" value="MCQ4923631.1"/>
    <property type="molecule type" value="Genomic_DNA"/>
</dbReference>
<sequence length="144" mass="17103">MKNIKNIKWREVTFNALIVLVLLLLISNLFFYRKFKEMDRNSNYVFNISRAITIAANENFTEALTLKLLPEDLDYLIDKFEKIKPEIGTTYNMKSYIAIEYKNGSTLMVKVTRNKEGEFLIQDMFLLNEDIYDKLKYDINYSNL</sequence>
<reference evidence="2 3" key="1">
    <citation type="submission" date="2022-06" db="EMBL/GenBank/DDBJ databases">
        <title>Isolation of gut microbiota from human fecal samples.</title>
        <authorList>
            <person name="Pamer E.G."/>
            <person name="Barat B."/>
            <person name="Waligurski E."/>
            <person name="Medina S."/>
            <person name="Paddock L."/>
            <person name="Mostad J."/>
        </authorList>
    </citation>
    <scope>NUCLEOTIDE SEQUENCE [LARGE SCALE GENOMIC DNA]</scope>
    <source>
        <strain evidence="2 3">DFI.7.95</strain>
    </source>
</reference>
<dbReference type="RefSeq" id="WP_216563128.1">
    <property type="nucleotide sequence ID" value="NZ_JAHLOH010000058.1"/>
</dbReference>
<keyword evidence="1" id="KW-0812">Transmembrane</keyword>